<dbReference type="Pfam" id="PF13349">
    <property type="entry name" value="DUF4097"/>
    <property type="match status" value="1"/>
</dbReference>
<keyword evidence="3" id="KW-1185">Reference proteome</keyword>
<name>A0A919VJN9_9ACTN</name>
<proteinExistence type="predicted"/>
<evidence type="ECO:0000259" key="1">
    <source>
        <dbReference type="Pfam" id="PF13349"/>
    </source>
</evidence>
<reference evidence="2" key="1">
    <citation type="submission" date="2021-03" db="EMBL/GenBank/DDBJ databases">
        <title>Whole genome shotgun sequence of Actinoplanes auranticolor NBRC 12245.</title>
        <authorList>
            <person name="Komaki H."/>
            <person name="Tamura T."/>
        </authorList>
    </citation>
    <scope>NUCLEOTIDE SEQUENCE</scope>
    <source>
        <strain evidence="2">NBRC 12245</strain>
    </source>
</reference>
<feature type="domain" description="DUF4097" evidence="1">
    <location>
        <begin position="25"/>
        <end position="254"/>
    </location>
</feature>
<evidence type="ECO:0000313" key="2">
    <source>
        <dbReference type="EMBL" id="GIM68532.1"/>
    </source>
</evidence>
<sequence length="265" mass="27004">MYEFDRSTPVTVSLRLQRGSADLVAEDRPDIQVEVQPENGTEDRFTVTLEGDTLVVHAPESTGDWRRGPTAHVVVRVPLDSTLAAKSPSADVRATGRWATAQVNAASADVSVDEVTGDASLKAASGEVAVNRVGGSLRIGSSSGSLRVGDVSGDVKADTASGDITIRRAGGSLQADTASGHIEVGTVSRGKTRLVTASGDVSVGVAAGTGVWLDLNTASGSTTSDLAMGGGAPEGTREAALELRVRSASGDIDVHRAMGDLPTAA</sequence>
<organism evidence="2 3">
    <name type="scientific">Actinoplanes auranticolor</name>
    <dbReference type="NCBI Taxonomy" id="47988"/>
    <lineage>
        <taxon>Bacteria</taxon>
        <taxon>Bacillati</taxon>
        <taxon>Actinomycetota</taxon>
        <taxon>Actinomycetes</taxon>
        <taxon>Micromonosporales</taxon>
        <taxon>Micromonosporaceae</taxon>
        <taxon>Actinoplanes</taxon>
    </lineage>
</organism>
<dbReference type="InterPro" id="IPR025164">
    <property type="entry name" value="Toastrack_DUF4097"/>
</dbReference>
<dbReference type="Proteomes" id="UP000681340">
    <property type="component" value="Unassembled WGS sequence"/>
</dbReference>
<protein>
    <recommendedName>
        <fullName evidence="1">DUF4097 domain-containing protein</fullName>
    </recommendedName>
</protein>
<evidence type="ECO:0000313" key="3">
    <source>
        <dbReference type="Proteomes" id="UP000681340"/>
    </source>
</evidence>
<dbReference type="EMBL" id="BOQL01000026">
    <property type="protein sequence ID" value="GIM68532.1"/>
    <property type="molecule type" value="Genomic_DNA"/>
</dbReference>
<accession>A0A919VJN9</accession>
<dbReference type="AlphaFoldDB" id="A0A919VJN9"/>
<gene>
    <name evidence="2" type="ORF">Aau02nite_32050</name>
</gene>
<comment type="caution">
    <text evidence="2">The sequence shown here is derived from an EMBL/GenBank/DDBJ whole genome shotgun (WGS) entry which is preliminary data.</text>
</comment>
<dbReference type="RefSeq" id="WP_212989205.1">
    <property type="nucleotide sequence ID" value="NZ_BAABEA010000008.1"/>
</dbReference>